<keyword evidence="14" id="KW-1185">Reference proteome</keyword>
<keyword evidence="7" id="KW-0238">DNA-binding</keyword>
<feature type="region of interest" description="Disordered" evidence="11">
    <location>
        <begin position="1"/>
        <end position="20"/>
    </location>
</feature>
<dbReference type="GO" id="GO:0008270">
    <property type="term" value="F:zinc ion binding"/>
    <property type="evidence" value="ECO:0007669"/>
    <property type="project" value="UniProtKB-KW"/>
</dbReference>
<dbReference type="Pfam" id="PF14372">
    <property type="entry name" value="hAT-like_RNase-H"/>
    <property type="match status" value="1"/>
</dbReference>
<evidence type="ECO:0000256" key="11">
    <source>
        <dbReference type="SAM" id="MobiDB-lite"/>
    </source>
</evidence>
<keyword evidence="8" id="KW-0804">Transcription</keyword>
<keyword evidence="4 10" id="KW-0863">Zinc-finger</keyword>
<evidence type="ECO:0000256" key="5">
    <source>
        <dbReference type="ARBA" id="ARBA00022833"/>
    </source>
</evidence>
<keyword evidence="9" id="KW-0539">Nucleus</keyword>
<name>A0A9W7X894_9POAL</name>
<evidence type="ECO:0000256" key="4">
    <source>
        <dbReference type="ARBA" id="ARBA00022771"/>
    </source>
</evidence>
<feature type="region of interest" description="Disordered" evidence="11">
    <location>
        <begin position="49"/>
        <end position="71"/>
    </location>
</feature>
<dbReference type="SUPFAM" id="SSF53098">
    <property type="entry name" value="Ribonuclease H-like"/>
    <property type="match status" value="1"/>
</dbReference>
<dbReference type="Proteomes" id="UP001164776">
    <property type="component" value="Unassembled WGS sequence"/>
</dbReference>
<keyword evidence="3" id="KW-0479">Metal-binding</keyword>
<dbReference type="GO" id="GO:0046983">
    <property type="term" value="F:protein dimerization activity"/>
    <property type="evidence" value="ECO:0007669"/>
    <property type="project" value="InterPro"/>
</dbReference>
<dbReference type="GO" id="GO:0005634">
    <property type="term" value="C:nucleus"/>
    <property type="evidence" value="ECO:0007669"/>
    <property type="project" value="UniProtKB-SubCell"/>
</dbReference>
<evidence type="ECO:0000259" key="12">
    <source>
        <dbReference type="PROSITE" id="PS50808"/>
    </source>
</evidence>
<evidence type="ECO:0000256" key="3">
    <source>
        <dbReference type="ARBA" id="ARBA00022723"/>
    </source>
</evidence>
<comment type="subcellular location">
    <subcellularLocation>
        <location evidence="1">Nucleus</location>
    </subcellularLocation>
</comment>
<accession>A0A9W7X894</accession>
<comment type="caution">
    <text evidence="13">The sequence shown here is derived from an EMBL/GenBank/DDBJ whole genome shotgun (WGS) entry which is preliminary data.</text>
</comment>
<evidence type="ECO:0000256" key="2">
    <source>
        <dbReference type="ARBA" id="ARBA00011738"/>
    </source>
</evidence>
<evidence type="ECO:0000256" key="8">
    <source>
        <dbReference type="ARBA" id="ARBA00023163"/>
    </source>
</evidence>
<dbReference type="InterPro" id="IPR036236">
    <property type="entry name" value="Znf_C2H2_sf"/>
</dbReference>
<protein>
    <recommendedName>
        <fullName evidence="12">BED-type domain-containing protein</fullName>
    </recommendedName>
</protein>
<evidence type="ECO:0000313" key="14">
    <source>
        <dbReference type="Proteomes" id="UP001164776"/>
    </source>
</evidence>
<keyword evidence="6" id="KW-0805">Transcription regulation</keyword>
<feature type="domain" description="BED-type" evidence="12">
    <location>
        <begin position="67"/>
        <end position="123"/>
    </location>
</feature>
<comment type="subunit">
    <text evidence="2">Homodimer.</text>
</comment>
<evidence type="ECO:0000256" key="1">
    <source>
        <dbReference type="ARBA" id="ARBA00004123"/>
    </source>
</evidence>
<evidence type="ECO:0000256" key="10">
    <source>
        <dbReference type="PROSITE-ProRule" id="PRU00027"/>
    </source>
</evidence>
<evidence type="ECO:0000256" key="9">
    <source>
        <dbReference type="ARBA" id="ARBA00023242"/>
    </source>
</evidence>
<dbReference type="InterPro" id="IPR008906">
    <property type="entry name" value="HATC_C_dom"/>
</dbReference>
<dbReference type="OrthoDB" id="684824at2759"/>
<dbReference type="InterPro" id="IPR052035">
    <property type="entry name" value="ZnF_BED_domain_contain"/>
</dbReference>
<dbReference type="GO" id="GO:0003677">
    <property type="term" value="F:DNA binding"/>
    <property type="evidence" value="ECO:0007669"/>
    <property type="project" value="UniProtKB-KW"/>
</dbReference>
<keyword evidence="5" id="KW-0862">Zinc</keyword>
<organism evidence="13 14">
    <name type="scientific">Paspalum vaginatum</name>
    <name type="common">seashore paspalum</name>
    <dbReference type="NCBI Taxonomy" id="158149"/>
    <lineage>
        <taxon>Eukaryota</taxon>
        <taxon>Viridiplantae</taxon>
        <taxon>Streptophyta</taxon>
        <taxon>Embryophyta</taxon>
        <taxon>Tracheophyta</taxon>
        <taxon>Spermatophyta</taxon>
        <taxon>Magnoliopsida</taxon>
        <taxon>Liliopsida</taxon>
        <taxon>Poales</taxon>
        <taxon>Poaceae</taxon>
        <taxon>PACMAD clade</taxon>
        <taxon>Panicoideae</taxon>
        <taxon>Andropogonodae</taxon>
        <taxon>Paspaleae</taxon>
        <taxon>Paspalinae</taxon>
        <taxon>Paspalum</taxon>
    </lineage>
</organism>
<gene>
    <name evidence="13" type="ORF">BS78_K152100</name>
</gene>
<reference evidence="13 14" key="1">
    <citation type="submission" date="2022-10" db="EMBL/GenBank/DDBJ databases">
        <title>WGS assembly of Paspalum vaginatum 540-79.</title>
        <authorList>
            <person name="Sun G."/>
            <person name="Wase N."/>
            <person name="Shu S."/>
            <person name="Jenkins J."/>
            <person name="Zhou B."/>
            <person name="Torres-Rodriguez J."/>
            <person name="Chen C."/>
            <person name="Sandor L."/>
            <person name="Plott C."/>
            <person name="Yoshinga Y."/>
            <person name="Daum C."/>
            <person name="Qi P."/>
            <person name="Barry K."/>
            <person name="Lipzen A."/>
            <person name="Berry L."/>
            <person name="Pedersen C."/>
            <person name="Gottilla T."/>
            <person name="Foltz A."/>
            <person name="Yu H."/>
            <person name="O'Malley R."/>
            <person name="Zhang C."/>
            <person name="Devos K."/>
            <person name="Sigmon B."/>
            <person name="Yu B."/>
            <person name="Obata T."/>
            <person name="Schmutz J."/>
            <person name="Schnable J."/>
        </authorList>
    </citation>
    <scope>NUCLEOTIDE SEQUENCE [LARGE SCALE GENOMIC DNA]</scope>
    <source>
        <strain evidence="14">cv. 540-79</strain>
    </source>
</reference>
<dbReference type="PANTHER" id="PTHR46481">
    <property type="entry name" value="ZINC FINGER BED DOMAIN-CONTAINING PROTEIN 4"/>
    <property type="match status" value="1"/>
</dbReference>
<dbReference type="SUPFAM" id="SSF57667">
    <property type="entry name" value="beta-beta-alpha zinc fingers"/>
    <property type="match status" value="1"/>
</dbReference>
<dbReference type="InterPro" id="IPR012337">
    <property type="entry name" value="RNaseH-like_sf"/>
</dbReference>
<dbReference type="SMART" id="SM00614">
    <property type="entry name" value="ZnF_BED"/>
    <property type="match status" value="1"/>
</dbReference>
<dbReference type="InterPro" id="IPR025525">
    <property type="entry name" value="hAT-like_transposase_RNase-H"/>
</dbReference>
<dbReference type="Pfam" id="PF05699">
    <property type="entry name" value="Dimer_Tnp_hAT"/>
    <property type="match status" value="1"/>
</dbReference>
<proteinExistence type="predicted"/>
<dbReference type="AlphaFoldDB" id="A0A9W7X894"/>
<evidence type="ECO:0000313" key="13">
    <source>
        <dbReference type="EMBL" id="KAJ1253922.1"/>
    </source>
</evidence>
<sequence>MTSKEGDGSGSQPMPASPPALAVIQVTQPVGNNTQASRPDVIDLEAINVRKRKDDTEEDANAKKQKKTTSPAWEHFTQYNKSVQVKGEMVEEKWVKCNYCSYEVKHNSKNGTSVFLSHTKSQHYKVAGQQLLKVEKDGSCAASVETYRYDPEASLRKFYLAIIMHEYPFNIVEHEYFVEFIKSLRPTFPIKSRTTVRKELMGIFVEEKNKLYEYFKNVNCRFSATMDMWTSNQNKGYMCVTVHWVDDNWKIQKRIVKFMHVEGRHSGANLAEAFTETVFRWFIEKKMFSLTLDNAAANDVAVKDVIAVLKKKSPLVCDGLFFHVRCANHILNLVARDGLKHIGNAIWAIRAFVIAVKSSPLQWEDFIKCASECGLSTARGLSLDVQTRWNSTYHMLKDAIYYRNAFDRLYETNKRRYVGVKISDEEWDQAQILCKCLKRFNDITELLSGTSYPTANLFYQSFCEIKALISEWCGCANGTIREMAHSMNTKFEKYWNKSNVALAVAFFLDPRYKRKAIEFYMRKIYGSLLYPGKVEEFIAVVKQMYQAYACFLESATGPTSSANNAEPNSDFMEQEDDDLQNYLYETHGLTDGEASDLEKYMAEPPIRVPKGSSDKFEVLSWWRIHQEVYPVLSVLARDVLAIQASTVASESAFSAGGRVVDPFRSRLEPEIVEALVCAKDWIAASRKESDKGVGSILNDLEVAKTLIANLTLEDLEDQEKQLSSDEEGDE</sequence>
<dbReference type="InterPro" id="IPR003656">
    <property type="entry name" value="Znf_BED"/>
</dbReference>
<evidence type="ECO:0000256" key="7">
    <source>
        <dbReference type="ARBA" id="ARBA00023125"/>
    </source>
</evidence>
<dbReference type="PROSITE" id="PS50808">
    <property type="entry name" value="ZF_BED"/>
    <property type="match status" value="1"/>
</dbReference>
<evidence type="ECO:0000256" key="6">
    <source>
        <dbReference type="ARBA" id="ARBA00023015"/>
    </source>
</evidence>
<dbReference type="GO" id="GO:0009791">
    <property type="term" value="P:post-embryonic development"/>
    <property type="evidence" value="ECO:0007669"/>
    <property type="project" value="UniProtKB-ARBA"/>
</dbReference>
<dbReference type="EMBL" id="MU630498">
    <property type="protein sequence ID" value="KAJ1253922.1"/>
    <property type="molecule type" value="Genomic_DNA"/>
</dbReference>
<dbReference type="PANTHER" id="PTHR46481:SF10">
    <property type="entry name" value="ZINC FINGER BED DOMAIN-CONTAINING PROTEIN 39"/>
    <property type="match status" value="1"/>
</dbReference>